<evidence type="ECO:0000256" key="1">
    <source>
        <dbReference type="SAM" id="MobiDB-lite"/>
    </source>
</evidence>
<feature type="region of interest" description="Disordered" evidence="1">
    <location>
        <begin position="1"/>
        <end position="23"/>
    </location>
</feature>
<accession>A0A6J5NLX1</accession>
<reference evidence="2" key="1">
    <citation type="submission" date="2020-04" db="EMBL/GenBank/DDBJ databases">
        <authorList>
            <person name="Chiriac C."/>
            <person name="Salcher M."/>
            <person name="Ghai R."/>
            <person name="Kavagutti S V."/>
        </authorList>
    </citation>
    <scope>NUCLEOTIDE SEQUENCE</scope>
</reference>
<organism evidence="2">
    <name type="scientific">uncultured Caudovirales phage</name>
    <dbReference type="NCBI Taxonomy" id="2100421"/>
    <lineage>
        <taxon>Viruses</taxon>
        <taxon>Duplodnaviria</taxon>
        <taxon>Heunggongvirae</taxon>
        <taxon>Uroviricota</taxon>
        <taxon>Caudoviricetes</taxon>
        <taxon>Peduoviridae</taxon>
        <taxon>Maltschvirus</taxon>
        <taxon>Maltschvirus maltsch</taxon>
    </lineage>
</organism>
<evidence type="ECO:0000313" key="2">
    <source>
        <dbReference type="EMBL" id="CAB4158411.1"/>
    </source>
</evidence>
<proteinExistence type="predicted"/>
<sequence>MSHAPIKPRPMRHELSARPGGQSFARWDTEGDRLLLSVGVGAVMHTELTVPQALALAAGIRDAALRAAGQAVAIEFLAGEAATQELSRP</sequence>
<protein>
    <submittedName>
        <fullName evidence="2">Uncharacterized protein</fullName>
    </submittedName>
</protein>
<name>A0A6J5NLX1_9CAUD</name>
<gene>
    <name evidence="2" type="ORF">UFOVP707_3</name>
</gene>
<dbReference type="EMBL" id="LR796684">
    <property type="protein sequence ID" value="CAB4158411.1"/>
    <property type="molecule type" value="Genomic_DNA"/>
</dbReference>